<evidence type="ECO:0008006" key="3">
    <source>
        <dbReference type="Google" id="ProtNLM"/>
    </source>
</evidence>
<name>A0A4Q0XXE8_9BACT</name>
<reference evidence="1 2" key="1">
    <citation type="submission" date="2017-10" db="EMBL/GenBank/DDBJ databases">
        <title>Genomics of the genus Arcobacter.</title>
        <authorList>
            <person name="Perez-Cataluna A."/>
            <person name="Figueras M.J."/>
        </authorList>
    </citation>
    <scope>NUCLEOTIDE SEQUENCE [LARGE SCALE GENOMIC DNA]</scope>
    <source>
        <strain evidence="1 2">DSM 24636</strain>
    </source>
</reference>
<evidence type="ECO:0000313" key="2">
    <source>
        <dbReference type="Proteomes" id="UP000290191"/>
    </source>
</evidence>
<dbReference type="OrthoDB" id="5365713at2"/>
<dbReference type="STRING" id="877500.GCA_000935065_00664"/>
<keyword evidence="2" id="KW-1185">Reference proteome</keyword>
<organism evidence="1 2">
    <name type="scientific">Halarcobacter anaerophilus</name>
    <dbReference type="NCBI Taxonomy" id="877500"/>
    <lineage>
        <taxon>Bacteria</taxon>
        <taxon>Pseudomonadati</taxon>
        <taxon>Campylobacterota</taxon>
        <taxon>Epsilonproteobacteria</taxon>
        <taxon>Campylobacterales</taxon>
        <taxon>Arcobacteraceae</taxon>
        <taxon>Halarcobacter</taxon>
    </lineage>
</organism>
<accession>A0A4Q0XXE8</accession>
<dbReference type="AlphaFoldDB" id="A0A4Q0XXE8"/>
<dbReference type="NCBIfam" id="NF038262">
    <property type="entry name" value="SiaB_fam_kinase"/>
    <property type="match status" value="1"/>
</dbReference>
<dbReference type="InterPro" id="IPR046239">
    <property type="entry name" value="DUF6272"/>
</dbReference>
<gene>
    <name evidence="1" type="ORF">CRV06_12545</name>
</gene>
<dbReference type="Proteomes" id="UP000290191">
    <property type="component" value="Unassembled WGS sequence"/>
</dbReference>
<dbReference type="EMBL" id="PDKO01000013">
    <property type="protein sequence ID" value="RXJ61715.1"/>
    <property type="molecule type" value="Genomic_DNA"/>
</dbReference>
<comment type="caution">
    <text evidence="1">The sequence shown here is derived from an EMBL/GenBank/DDBJ whole genome shotgun (WGS) entry which is preliminary data.</text>
</comment>
<evidence type="ECO:0000313" key="1">
    <source>
        <dbReference type="EMBL" id="RXJ61715.1"/>
    </source>
</evidence>
<proteinExistence type="predicted"/>
<dbReference type="Pfam" id="PF19788">
    <property type="entry name" value="DUF6272"/>
    <property type="match status" value="1"/>
</dbReference>
<sequence>MMEALEKETIANELSLGVSNNIFTIFIELTQNMMNYSKKKELTSNELASQGLVVVTKDRADNYFIHSQNIVTSEDKQKIEKRLKEILSLTKDEIKKRYREARRSGKDKHGRGGGIGFYEIAKRSDEIKFEFNEINDEKYYFHFIAKIVGKKEK</sequence>
<protein>
    <recommendedName>
        <fullName evidence="3">Histidine kinase</fullName>
    </recommendedName>
</protein>